<evidence type="ECO:0000256" key="4">
    <source>
        <dbReference type="ARBA" id="ARBA00022692"/>
    </source>
</evidence>
<keyword evidence="5 11" id="KW-0479">Metal-binding</keyword>
<protein>
    <submittedName>
        <fullName evidence="13">Cytochrome P450 81D1</fullName>
    </submittedName>
</protein>
<evidence type="ECO:0000256" key="3">
    <source>
        <dbReference type="ARBA" id="ARBA00022617"/>
    </source>
</evidence>
<keyword evidence="14" id="KW-1185">Reference proteome</keyword>
<evidence type="ECO:0000313" key="13">
    <source>
        <dbReference type="EMBL" id="KAB1207045.1"/>
    </source>
</evidence>
<sequence>MWRHAIGYDITSVCKNSLKWWDHTDGGTFLQRRIKCSDQIIKGLIKDLLLAGTDTSTVTLEWALSNLLNHPDVLMKARAELDCQYPAAPLLVPHMSFNDCTIEGYDVPSGTMILVNAWDIHRDPKLWDDATSFKPKRFESGQDQNSHKLIPFGIGRRACPGAGLAQRTMGLTLASLIQCFEWERVSEEEIDMAEGNGISLCEF</sequence>
<dbReference type="PRINTS" id="PR00463">
    <property type="entry name" value="EP450I"/>
</dbReference>
<comment type="subcellular location">
    <subcellularLocation>
        <location evidence="2">Membrane</location>
    </subcellularLocation>
</comment>
<dbReference type="InterPro" id="IPR001128">
    <property type="entry name" value="Cyt_P450"/>
</dbReference>
<dbReference type="GO" id="GO:0005506">
    <property type="term" value="F:iron ion binding"/>
    <property type="evidence" value="ECO:0007669"/>
    <property type="project" value="InterPro"/>
</dbReference>
<dbReference type="GO" id="GO:0004497">
    <property type="term" value="F:monooxygenase activity"/>
    <property type="evidence" value="ECO:0007669"/>
    <property type="project" value="UniProtKB-KW"/>
</dbReference>
<dbReference type="GO" id="GO:0016020">
    <property type="term" value="C:membrane"/>
    <property type="evidence" value="ECO:0007669"/>
    <property type="project" value="UniProtKB-SubCell"/>
</dbReference>
<reference evidence="13 14" key="1">
    <citation type="journal article" date="2019" name="Plant Biotechnol. J.">
        <title>The red bayberry genome and genetic basis of sex determination.</title>
        <authorList>
            <person name="Jia H.M."/>
            <person name="Jia H.J."/>
            <person name="Cai Q.L."/>
            <person name="Wang Y."/>
            <person name="Zhao H.B."/>
            <person name="Yang W.F."/>
            <person name="Wang G.Y."/>
            <person name="Li Y.H."/>
            <person name="Zhan D.L."/>
            <person name="Shen Y.T."/>
            <person name="Niu Q.F."/>
            <person name="Chang L."/>
            <person name="Qiu J."/>
            <person name="Zhao L."/>
            <person name="Xie H.B."/>
            <person name="Fu W.Y."/>
            <person name="Jin J."/>
            <person name="Li X.W."/>
            <person name="Jiao Y."/>
            <person name="Zhou C.C."/>
            <person name="Tu T."/>
            <person name="Chai C.Y."/>
            <person name="Gao J.L."/>
            <person name="Fan L.J."/>
            <person name="van de Weg E."/>
            <person name="Wang J.Y."/>
            <person name="Gao Z.S."/>
        </authorList>
    </citation>
    <scope>NUCLEOTIDE SEQUENCE [LARGE SCALE GENOMIC DNA]</scope>
    <source>
        <tissue evidence="13">Leaves</tissue>
    </source>
</reference>
<keyword evidence="9 12" id="KW-0503">Monooxygenase</keyword>
<evidence type="ECO:0000256" key="12">
    <source>
        <dbReference type="RuleBase" id="RU000461"/>
    </source>
</evidence>
<dbReference type="PANTHER" id="PTHR47947">
    <property type="entry name" value="CYTOCHROME P450 82C3-RELATED"/>
    <property type="match status" value="1"/>
</dbReference>
<dbReference type="InterPro" id="IPR036396">
    <property type="entry name" value="Cyt_P450_sf"/>
</dbReference>
<dbReference type="PROSITE" id="PS00086">
    <property type="entry name" value="CYTOCHROME_P450"/>
    <property type="match status" value="1"/>
</dbReference>
<feature type="binding site" description="axial binding residue" evidence="11">
    <location>
        <position position="159"/>
    </location>
    <ligand>
        <name>heme</name>
        <dbReference type="ChEBI" id="CHEBI:30413"/>
    </ligand>
    <ligandPart>
        <name>Fe</name>
        <dbReference type="ChEBI" id="CHEBI:18248"/>
    </ligandPart>
</feature>
<evidence type="ECO:0000256" key="10">
    <source>
        <dbReference type="ARBA" id="ARBA00023136"/>
    </source>
</evidence>
<proteinExistence type="inferred from homology"/>
<evidence type="ECO:0000256" key="6">
    <source>
        <dbReference type="ARBA" id="ARBA00022989"/>
    </source>
</evidence>
<name>A0A6A1V2Y3_9ROSI</name>
<keyword evidence="10" id="KW-0472">Membrane</keyword>
<comment type="similarity">
    <text evidence="12">Belongs to the cytochrome P450 family.</text>
</comment>
<dbReference type="Proteomes" id="UP000516437">
    <property type="component" value="Chromosome 7"/>
</dbReference>
<accession>A0A6A1V2Y3</accession>
<organism evidence="13 14">
    <name type="scientific">Morella rubra</name>
    <name type="common">Chinese bayberry</name>
    <dbReference type="NCBI Taxonomy" id="262757"/>
    <lineage>
        <taxon>Eukaryota</taxon>
        <taxon>Viridiplantae</taxon>
        <taxon>Streptophyta</taxon>
        <taxon>Embryophyta</taxon>
        <taxon>Tracheophyta</taxon>
        <taxon>Spermatophyta</taxon>
        <taxon>Magnoliopsida</taxon>
        <taxon>eudicotyledons</taxon>
        <taxon>Gunneridae</taxon>
        <taxon>Pentapetalae</taxon>
        <taxon>rosids</taxon>
        <taxon>fabids</taxon>
        <taxon>Fagales</taxon>
        <taxon>Myricaceae</taxon>
        <taxon>Morella</taxon>
    </lineage>
</organism>
<evidence type="ECO:0000256" key="2">
    <source>
        <dbReference type="ARBA" id="ARBA00004370"/>
    </source>
</evidence>
<comment type="caution">
    <text evidence="13">The sequence shown here is derived from an EMBL/GenBank/DDBJ whole genome shotgun (WGS) entry which is preliminary data.</text>
</comment>
<dbReference type="OrthoDB" id="2789670at2759"/>
<evidence type="ECO:0000313" key="14">
    <source>
        <dbReference type="Proteomes" id="UP000516437"/>
    </source>
</evidence>
<dbReference type="AlphaFoldDB" id="A0A6A1V2Y3"/>
<evidence type="ECO:0000256" key="8">
    <source>
        <dbReference type="ARBA" id="ARBA00023004"/>
    </source>
</evidence>
<dbReference type="SUPFAM" id="SSF48264">
    <property type="entry name" value="Cytochrome P450"/>
    <property type="match status" value="1"/>
</dbReference>
<evidence type="ECO:0000256" key="5">
    <source>
        <dbReference type="ARBA" id="ARBA00022723"/>
    </source>
</evidence>
<evidence type="ECO:0000256" key="7">
    <source>
        <dbReference type="ARBA" id="ARBA00023002"/>
    </source>
</evidence>
<dbReference type="EMBL" id="RXIC02000025">
    <property type="protein sequence ID" value="KAB1207045.1"/>
    <property type="molecule type" value="Genomic_DNA"/>
</dbReference>
<evidence type="ECO:0000256" key="11">
    <source>
        <dbReference type="PIRSR" id="PIRSR602401-1"/>
    </source>
</evidence>
<keyword evidence="4" id="KW-0812">Transmembrane</keyword>
<dbReference type="InterPro" id="IPR050651">
    <property type="entry name" value="Plant_Cytochrome_P450_Monoox"/>
</dbReference>
<evidence type="ECO:0000256" key="9">
    <source>
        <dbReference type="ARBA" id="ARBA00023033"/>
    </source>
</evidence>
<dbReference type="InterPro" id="IPR002401">
    <property type="entry name" value="Cyt_P450_E_grp-I"/>
</dbReference>
<keyword evidence="3 11" id="KW-0349">Heme</keyword>
<dbReference type="GO" id="GO:0016705">
    <property type="term" value="F:oxidoreductase activity, acting on paired donors, with incorporation or reduction of molecular oxygen"/>
    <property type="evidence" value="ECO:0007669"/>
    <property type="project" value="InterPro"/>
</dbReference>
<dbReference type="Pfam" id="PF00067">
    <property type="entry name" value="p450"/>
    <property type="match status" value="2"/>
</dbReference>
<gene>
    <name evidence="13" type="ORF">CJ030_MR7G011366</name>
</gene>
<keyword evidence="7 12" id="KW-0560">Oxidoreductase</keyword>
<keyword evidence="8 11" id="KW-0408">Iron</keyword>
<dbReference type="Gene3D" id="1.10.630.10">
    <property type="entry name" value="Cytochrome P450"/>
    <property type="match status" value="1"/>
</dbReference>
<keyword evidence="6" id="KW-1133">Transmembrane helix</keyword>
<comment type="cofactor">
    <cofactor evidence="1 11">
        <name>heme</name>
        <dbReference type="ChEBI" id="CHEBI:30413"/>
    </cofactor>
</comment>
<dbReference type="PRINTS" id="PR00385">
    <property type="entry name" value="P450"/>
</dbReference>
<dbReference type="InterPro" id="IPR017972">
    <property type="entry name" value="Cyt_P450_CS"/>
</dbReference>
<dbReference type="GO" id="GO:0020037">
    <property type="term" value="F:heme binding"/>
    <property type="evidence" value="ECO:0007669"/>
    <property type="project" value="InterPro"/>
</dbReference>
<dbReference type="PANTHER" id="PTHR47947:SF26">
    <property type="entry name" value="CYTOCHROME P450"/>
    <property type="match status" value="1"/>
</dbReference>
<evidence type="ECO:0000256" key="1">
    <source>
        <dbReference type="ARBA" id="ARBA00001971"/>
    </source>
</evidence>